<comment type="caution">
    <text evidence="2">The sequence shown here is derived from an EMBL/GenBank/DDBJ whole genome shotgun (WGS) entry which is preliminary data.</text>
</comment>
<evidence type="ECO:0000256" key="1">
    <source>
        <dbReference type="SAM" id="Coils"/>
    </source>
</evidence>
<proteinExistence type="predicted"/>
<evidence type="ECO:0000313" key="2">
    <source>
        <dbReference type="EMBL" id="MCC3807706.1"/>
    </source>
</evidence>
<dbReference type="Gene3D" id="1.20.58.430">
    <property type="entry name" value="Type IV secretion system, VirB5-domain"/>
    <property type="match status" value="1"/>
</dbReference>
<sequence length="214" mass="24378">MVSASLTLLSPPTLATGIPVVDVASMVQFAAEATTRAAEFAEDITEARKRLSELKSQGAHYKRMVEGHVDFEDVLYDPTLNSIYSLKDWRTIYNNIEDIADLRQEFDMYSDDPMVQRSYDRQLKEYKMKTIFYENSVKRNENMASLMTQYQSATTPATKADLANAIAFEQTQIQNDAQMQQTLQTVMEEQRINEAQASMRATYDTLMGEGIPRL</sequence>
<name>A0A9Q3UJ44_VIBPH</name>
<protein>
    <submittedName>
        <fullName evidence="2">Conjugal transfer protein TrbJ</fullName>
    </submittedName>
</protein>
<feature type="coiled-coil region" evidence="1">
    <location>
        <begin position="30"/>
        <end position="57"/>
    </location>
</feature>
<dbReference type="SUPFAM" id="SSF101082">
    <property type="entry name" value="Typo IV secretion system protein TraC"/>
    <property type="match status" value="1"/>
</dbReference>
<dbReference type="InterPro" id="IPR023220">
    <property type="entry name" value="T4SS_VirB5-domain"/>
</dbReference>
<dbReference type="AlphaFoldDB" id="A0A9Q3UJ44"/>
<accession>A0A9Q3UJ44</accession>
<evidence type="ECO:0000313" key="3">
    <source>
        <dbReference type="Proteomes" id="UP000726777"/>
    </source>
</evidence>
<organism evidence="2 3">
    <name type="scientific">Vibrio parahaemolyticus</name>
    <dbReference type="NCBI Taxonomy" id="670"/>
    <lineage>
        <taxon>Bacteria</taxon>
        <taxon>Pseudomonadati</taxon>
        <taxon>Pseudomonadota</taxon>
        <taxon>Gammaproteobacteria</taxon>
        <taxon>Vibrionales</taxon>
        <taxon>Vibrionaceae</taxon>
        <taxon>Vibrio</taxon>
    </lineage>
</organism>
<dbReference type="Pfam" id="PF07996">
    <property type="entry name" value="T4SS"/>
    <property type="match status" value="1"/>
</dbReference>
<dbReference type="Proteomes" id="UP000726777">
    <property type="component" value="Unassembled WGS sequence"/>
</dbReference>
<dbReference type="EMBL" id="JACVHL010000029">
    <property type="protein sequence ID" value="MCC3807706.1"/>
    <property type="molecule type" value="Genomic_DNA"/>
</dbReference>
<reference evidence="2" key="1">
    <citation type="submission" date="2020-09" db="EMBL/GenBank/DDBJ databases">
        <title>Genome sequence of Vibrio parahaemolyticus isolates.</title>
        <authorList>
            <person name="Hammerl J.A."/>
            <person name="Strauch E."/>
        </authorList>
    </citation>
    <scope>NUCLEOTIDE SEQUENCE</scope>
    <source>
        <strain evidence="2">17-VB00146</strain>
    </source>
</reference>
<keyword evidence="1" id="KW-0175">Coiled coil</keyword>
<gene>
    <name evidence="2" type="ORF">IB292_22045</name>
</gene>
<dbReference type="InterPro" id="IPR014158">
    <property type="entry name" value="T4SS_VirB5"/>
</dbReference>